<protein>
    <submittedName>
        <fullName evidence="2">Uncharacterized protein</fullName>
    </submittedName>
</protein>
<geneLocation type="plasmid" evidence="3">
    <name>Tros</name>
</geneLocation>
<name>B9L4L0_THERP</name>
<evidence type="ECO:0000256" key="1">
    <source>
        <dbReference type="SAM" id="Phobius"/>
    </source>
</evidence>
<dbReference type="EMBL" id="CP001276">
    <property type="protein sequence ID" value="ACM07094.1"/>
    <property type="molecule type" value="Genomic_DNA"/>
</dbReference>
<keyword evidence="1" id="KW-0472">Membrane</keyword>
<evidence type="ECO:0000313" key="3">
    <source>
        <dbReference type="Proteomes" id="UP000000447"/>
    </source>
</evidence>
<dbReference type="KEGG" id="tro:trd_A0724"/>
<evidence type="ECO:0000313" key="2">
    <source>
        <dbReference type="EMBL" id="ACM07094.1"/>
    </source>
</evidence>
<feature type="transmembrane region" description="Helical" evidence="1">
    <location>
        <begin position="12"/>
        <end position="30"/>
    </location>
</feature>
<proteinExistence type="predicted"/>
<reference evidence="2 3" key="1">
    <citation type="journal article" date="2009" name="PLoS ONE">
        <title>Complete genome sequence of the aerobic CO-oxidizing thermophile Thermomicrobium roseum.</title>
        <authorList>
            <person name="Wu D."/>
            <person name="Raymond J."/>
            <person name="Wu M."/>
            <person name="Chatterji S."/>
            <person name="Ren Q."/>
            <person name="Graham J.E."/>
            <person name="Bryant D.A."/>
            <person name="Robb F."/>
            <person name="Colman A."/>
            <person name="Tallon L.J."/>
            <person name="Badger J.H."/>
            <person name="Madupu R."/>
            <person name="Ward N.L."/>
            <person name="Eisen J.A."/>
        </authorList>
    </citation>
    <scope>NUCLEOTIDE SEQUENCE [LARGE SCALE GENOMIC DNA]</scope>
    <source>
        <strain evidence="3">ATCC 27502 / DSM 5159 / P-2</strain>
        <plasmid evidence="2">unnamed</plasmid>
    </source>
</reference>
<keyword evidence="1" id="KW-1133">Transmembrane helix</keyword>
<dbReference type="HOGENOM" id="CLU_3174259_0_0_0"/>
<dbReference type="AlphaFoldDB" id="B9L4L0"/>
<keyword evidence="3" id="KW-1185">Reference proteome</keyword>
<keyword evidence="2" id="KW-0614">Plasmid</keyword>
<keyword evidence="1" id="KW-0812">Transmembrane</keyword>
<sequence length="47" mass="5274">MGVAHPDARTFFLWGELAYQLGGLATAWWVNRTGRPKQRPAAACWTN</sequence>
<dbReference type="Proteomes" id="UP000000447">
    <property type="component" value="Plasmid unnamed"/>
</dbReference>
<accession>B9L4L0</accession>
<organism evidence="2 3">
    <name type="scientific">Thermomicrobium roseum (strain ATCC 27502 / DSM 5159 / P-2)</name>
    <dbReference type="NCBI Taxonomy" id="309801"/>
    <lineage>
        <taxon>Bacteria</taxon>
        <taxon>Pseudomonadati</taxon>
        <taxon>Thermomicrobiota</taxon>
        <taxon>Thermomicrobia</taxon>
        <taxon>Thermomicrobiales</taxon>
        <taxon>Thermomicrobiaceae</taxon>
        <taxon>Thermomicrobium</taxon>
    </lineage>
</organism>
<gene>
    <name evidence="2" type="ordered locus">trd_A0724</name>
</gene>